<dbReference type="Proteomes" id="UP000250572">
    <property type="component" value="Unassembled WGS sequence"/>
</dbReference>
<keyword evidence="6" id="KW-0862">Zinc</keyword>
<gene>
    <name evidence="18" type="ORF">CCH79_00003003</name>
</gene>
<dbReference type="InterPro" id="IPR009057">
    <property type="entry name" value="Homeodomain-like_sf"/>
</dbReference>
<feature type="signal peptide" evidence="15">
    <location>
        <begin position="1"/>
        <end position="16"/>
    </location>
</feature>
<evidence type="ECO:0000256" key="6">
    <source>
        <dbReference type="ARBA" id="ARBA00022833"/>
    </source>
</evidence>
<dbReference type="PROSITE" id="PS00028">
    <property type="entry name" value="ZINC_FINGER_C2H2_1"/>
    <property type="match status" value="5"/>
</dbReference>
<feature type="region of interest" description="Disordered" evidence="14">
    <location>
        <begin position="460"/>
        <end position="482"/>
    </location>
</feature>
<dbReference type="GO" id="GO:0000122">
    <property type="term" value="P:negative regulation of transcription by RNA polymerase II"/>
    <property type="evidence" value="ECO:0007669"/>
    <property type="project" value="UniProtKB-ARBA"/>
</dbReference>
<dbReference type="EMBL" id="NHOQ01000293">
    <property type="protein sequence ID" value="PWA31348.1"/>
    <property type="molecule type" value="Genomic_DNA"/>
</dbReference>
<feature type="domain" description="C2H2-type" evidence="17">
    <location>
        <begin position="1188"/>
        <end position="1216"/>
    </location>
</feature>
<proteinExistence type="inferred from homology"/>
<dbReference type="PANTHER" id="PTHR24391:SF11">
    <property type="entry name" value="ZINC FINGER E-BOX-BINDING HOMEOBOX 2"/>
    <property type="match status" value="1"/>
</dbReference>
<dbReference type="GO" id="GO:0000978">
    <property type="term" value="F:RNA polymerase II cis-regulatory region sequence-specific DNA binding"/>
    <property type="evidence" value="ECO:0007669"/>
    <property type="project" value="TreeGrafter"/>
</dbReference>
<keyword evidence="15" id="KW-0732">Signal</keyword>
<feature type="chain" id="PRO_5016321632" description="Zinc finger E-box binding homeobox 2a" evidence="15">
    <location>
        <begin position="17"/>
        <end position="1347"/>
    </location>
</feature>
<dbReference type="FunFam" id="3.30.160.60:FF:000082">
    <property type="entry name" value="Putative zinc finger E-box-binding homeobox 2"/>
    <property type="match status" value="1"/>
</dbReference>
<dbReference type="SUPFAM" id="SSF46689">
    <property type="entry name" value="Homeodomain-like"/>
    <property type="match status" value="1"/>
</dbReference>
<evidence type="ECO:0000256" key="1">
    <source>
        <dbReference type="ARBA" id="ARBA00004123"/>
    </source>
</evidence>
<accession>A0A315W635</accession>
<evidence type="ECO:0000256" key="15">
    <source>
        <dbReference type="SAM" id="SignalP"/>
    </source>
</evidence>
<dbReference type="PROSITE" id="PS50071">
    <property type="entry name" value="HOMEOBOX_2"/>
    <property type="match status" value="1"/>
</dbReference>
<keyword evidence="3" id="KW-0479">Metal-binding</keyword>
<feature type="non-terminal residue" evidence="18">
    <location>
        <position position="1347"/>
    </location>
</feature>
<comment type="similarity">
    <text evidence="2">Belongs to the delta-EF1/ZFH-1 C2H2-type zinc-finger family.</text>
</comment>
<feature type="domain" description="C2H2-type" evidence="17">
    <location>
        <begin position="1132"/>
        <end position="1159"/>
    </location>
</feature>
<dbReference type="InterPro" id="IPR051574">
    <property type="entry name" value="ZnF_E-box_Homeobox"/>
</dbReference>
<dbReference type="GO" id="GO:0008270">
    <property type="term" value="F:zinc ion binding"/>
    <property type="evidence" value="ECO:0007669"/>
    <property type="project" value="UniProtKB-KW"/>
</dbReference>
<evidence type="ECO:0000256" key="5">
    <source>
        <dbReference type="ARBA" id="ARBA00022771"/>
    </source>
</evidence>
<feature type="region of interest" description="Disordered" evidence="14">
    <location>
        <begin position="95"/>
        <end position="121"/>
    </location>
</feature>
<keyword evidence="10" id="KW-0804">Transcription</keyword>
<feature type="region of interest" description="Disordered" evidence="14">
    <location>
        <begin position="1254"/>
        <end position="1347"/>
    </location>
</feature>
<feature type="non-terminal residue" evidence="18">
    <location>
        <position position="1"/>
    </location>
</feature>
<dbReference type="STRING" id="33528.ENSGAFP00000027949"/>
<feature type="compositionally biased region" description="Polar residues" evidence="14">
    <location>
        <begin position="844"/>
        <end position="853"/>
    </location>
</feature>
<feature type="compositionally biased region" description="Basic and acidic residues" evidence="14">
    <location>
        <begin position="1302"/>
        <end position="1313"/>
    </location>
</feature>
<dbReference type="InterPro" id="IPR001356">
    <property type="entry name" value="HD"/>
</dbReference>
<protein>
    <recommendedName>
        <fullName evidence="20">Zinc finger E-box binding homeobox 2a</fullName>
    </recommendedName>
</protein>
<evidence type="ECO:0000256" key="3">
    <source>
        <dbReference type="ARBA" id="ARBA00022723"/>
    </source>
</evidence>
<dbReference type="GO" id="GO:0000981">
    <property type="term" value="F:DNA-binding transcription factor activity, RNA polymerase II-specific"/>
    <property type="evidence" value="ECO:0007669"/>
    <property type="project" value="TreeGrafter"/>
</dbReference>
<dbReference type="InterPro" id="IPR013087">
    <property type="entry name" value="Znf_C2H2_type"/>
</dbReference>
<dbReference type="FunFam" id="3.30.160.60:FF:000013">
    <property type="entry name" value="Putative zinc finger E-box-binding homeobox 2"/>
    <property type="match status" value="2"/>
</dbReference>
<dbReference type="Pfam" id="PF05605">
    <property type="entry name" value="zf-Di19"/>
    <property type="match status" value="1"/>
</dbReference>
<feature type="compositionally biased region" description="Basic and acidic residues" evidence="14">
    <location>
        <begin position="210"/>
        <end position="230"/>
    </location>
</feature>
<reference evidence="18 19" key="1">
    <citation type="journal article" date="2018" name="G3 (Bethesda)">
        <title>A High-Quality Reference Genome for the Invasive Mosquitofish Gambusia affinis Using a Chicago Library.</title>
        <authorList>
            <person name="Hoffberg S.L."/>
            <person name="Troendle N.J."/>
            <person name="Glenn T.C."/>
            <person name="Mahmud O."/>
            <person name="Louha S."/>
            <person name="Chalopin D."/>
            <person name="Bennetzen J.L."/>
            <person name="Mauricio R."/>
        </authorList>
    </citation>
    <scope>NUCLEOTIDE SEQUENCE [LARGE SCALE GENOMIC DNA]</scope>
    <source>
        <strain evidence="18">NE01/NJP1002.9</strain>
        <tissue evidence="18">Muscle</tissue>
    </source>
</reference>
<evidence type="ECO:0000256" key="8">
    <source>
        <dbReference type="ARBA" id="ARBA00023125"/>
    </source>
</evidence>
<dbReference type="SMART" id="SM00355">
    <property type="entry name" value="ZnF_C2H2"/>
    <property type="match status" value="8"/>
</dbReference>
<feature type="compositionally biased region" description="Low complexity" evidence="14">
    <location>
        <begin position="461"/>
        <end position="481"/>
    </location>
</feature>
<evidence type="ECO:0000256" key="13">
    <source>
        <dbReference type="PROSITE-ProRule" id="PRU00108"/>
    </source>
</evidence>
<evidence type="ECO:0000313" key="18">
    <source>
        <dbReference type="EMBL" id="PWA31348.1"/>
    </source>
</evidence>
<organism evidence="18 19">
    <name type="scientific">Gambusia affinis</name>
    <name type="common">Western mosquitofish</name>
    <name type="synonym">Heterandria affinis</name>
    <dbReference type="NCBI Taxonomy" id="33528"/>
    <lineage>
        <taxon>Eukaryota</taxon>
        <taxon>Metazoa</taxon>
        <taxon>Chordata</taxon>
        <taxon>Craniata</taxon>
        <taxon>Vertebrata</taxon>
        <taxon>Euteleostomi</taxon>
        <taxon>Actinopterygii</taxon>
        <taxon>Neopterygii</taxon>
        <taxon>Teleostei</taxon>
        <taxon>Neoteleostei</taxon>
        <taxon>Acanthomorphata</taxon>
        <taxon>Ovalentaria</taxon>
        <taxon>Atherinomorphae</taxon>
        <taxon>Cyprinodontiformes</taxon>
        <taxon>Poeciliidae</taxon>
        <taxon>Poeciliinae</taxon>
        <taxon>Gambusia</taxon>
    </lineage>
</organism>
<dbReference type="PROSITE" id="PS50157">
    <property type="entry name" value="ZINC_FINGER_C2H2_2"/>
    <property type="match status" value="6"/>
</dbReference>
<feature type="domain" description="C2H2-type" evidence="17">
    <location>
        <begin position="397"/>
        <end position="424"/>
    </location>
</feature>
<evidence type="ECO:0000259" key="16">
    <source>
        <dbReference type="PROSITE" id="PS50071"/>
    </source>
</evidence>
<evidence type="ECO:0000256" key="2">
    <source>
        <dbReference type="ARBA" id="ARBA00009867"/>
    </source>
</evidence>
<comment type="subcellular location">
    <subcellularLocation>
        <location evidence="1 13">Nucleus</location>
    </subcellularLocation>
</comment>
<name>A0A315W635_GAMAF</name>
<feature type="region of interest" description="Disordered" evidence="14">
    <location>
        <begin position="802"/>
        <end position="936"/>
    </location>
</feature>
<dbReference type="Gene3D" id="3.30.160.60">
    <property type="entry name" value="Classic Zinc Finger"/>
    <property type="match status" value="6"/>
</dbReference>
<dbReference type="FunFam" id="3.30.160.60:FF:000744">
    <property type="entry name" value="zinc finger E-box-binding homeobox 1"/>
    <property type="match status" value="1"/>
</dbReference>
<dbReference type="Pfam" id="PF00096">
    <property type="entry name" value="zf-C2H2"/>
    <property type="match status" value="2"/>
</dbReference>
<keyword evidence="19" id="KW-1185">Reference proteome</keyword>
<feature type="region of interest" description="Disordered" evidence="14">
    <location>
        <begin position="159"/>
        <end position="193"/>
    </location>
</feature>
<keyword evidence="9 13" id="KW-0371">Homeobox</keyword>
<keyword evidence="7" id="KW-0805">Transcription regulation</keyword>
<feature type="compositionally biased region" description="Low complexity" evidence="14">
    <location>
        <begin position="868"/>
        <end position="888"/>
    </location>
</feature>
<evidence type="ECO:0000313" key="19">
    <source>
        <dbReference type="Proteomes" id="UP000250572"/>
    </source>
</evidence>
<dbReference type="Gene3D" id="1.10.10.60">
    <property type="entry name" value="Homeodomain-like"/>
    <property type="match status" value="1"/>
</dbReference>
<evidence type="ECO:0000256" key="11">
    <source>
        <dbReference type="ARBA" id="ARBA00023242"/>
    </source>
</evidence>
<keyword evidence="8 13" id="KW-0238">DNA-binding</keyword>
<sequence length="1347" mass="148345">FQLCVCVCVFVPPLRSFLSETAGDECDNRERVGGGGRLMCLCGKLEEESQLCPQLSAQHKDSCQRCSPPAMPHSDETEMLSEGFTRLKRSHLLLKPGLSHAPPSPTPFADPHSPSLGIQPSCPGGESCSGCRQRSYYEQTNLRVAERVGVLNYDSVLETTSETDEDDQALLRDDSSFTGGAGDDEEAGSPIGVPALEASPRVAHALLSNREPDDSEHRGEDECIDDRSSEYDAVGPEASLQAVEDDAGRRLDSISGLDEFFLKREPEDDDGHQATIAEYLQRSDTAIIYPEAPEEVTRLSTPEAAGQDESEHDMPSSATDDFAQLLTCPYCERGYKRLTSLKEHIKYRHENTEETFTCLLCAETFNQRTQLERHMTTHKPTVDQPPLLSEGAANRKFKCSECGKAFKYKHHLKEHLRIHSGEKPYECSNCKKRFSHSGSYSSHISSKKCIGLVALNGRVRNGNNSKPGSSPNSTTSSPGSPALAHLRQKLENGRLLGLQDQQGQVDIKTEPMDFNDYRLLMASQHGFGGPGVYLNGRSGSPLGIHGSSQNSFQQLGGMGIDLSLLGYAGPLGSSLSEVQKVLQIVDNTVCRQKMDGNPEELSKLRAYMKELGAQMEAQASFQVIGSTSPTKSIIDYTLEKVNEAKNLINDSKMQVDVKKEKPNQSVDLSGEEKFSDGQNQFLTFSCQYCKEIFPGPIPLHQHERYLCKMNEDIKAVLQHPEGSPVGCRGLMTDELSRTERPHSPTNLFKDHMSVLKAYFAMNADPNSEELLKISLAVGLPQELVKDWFSQWKIQNNHMHSLRKKFPTPERGGPDQSLSRSPGSLPVIDLHNGFINTDPTHRLTKINQFTANRQTKGDKPIHPADPLRSNTSSPLNLSSTSSKHSQSSSYTPNSLTSEDAHGDTPLDLSLPKHMAQKRQKPNGFITEHNGEVSVREQGSGSLALVKIKKEVLGSDSGGSSIHQLEKSTSPIFGINPFASGPVYTSLPPHGAFPPPTFISPAQATIPGLRPYAGLDPMSFLPHMAYTYATGAATFAEMQHRRKYQRKASFQGLTQVGPLSPVQTWDHGARRGVAAEGVSEREVDRCGIMTAALSLSQGELLDGTADYLSGLDDLTDSDSLLSRKKIKKTESGMYACDLCDKTFQKTSSLLRHKYEHTGKRPHQCQICKKAFKHKHHLIEHSRLHSGEKPYQCDKCGKRFSHSGSYSQHMNHRYSYCKREAEEREAAEREAKVGGLAGGLEPTELLMRRAYLQGLGPLGYSDPEEQPEDGGGTILRDGREGGGQEVGGVDNKMYEEVTDGQEASFRNREEEGDSRSQMDSMMDEGGKDSAQLMDTCSREGKTDGTLEQED</sequence>
<feature type="region of interest" description="Disordered" evidence="14">
    <location>
        <begin position="295"/>
        <end position="317"/>
    </location>
</feature>
<evidence type="ECO:0000256" key="12">
    <source>
        <dbReference type="PROSITE-ProRule" id="PRU00042"/>
    </source>
</evidence>
<feature type="domain" description="Homeobox" evidence="16">
    <location>
        <begin position="738"/>
        <end position="798"/>
    </location>
</feature>
<feature type="DNA-binding region" description="Homeobox" evidence="13">
    <location>
        <begin position="740"/>
        <end position="799"/>
    </location>
</feature>
<dbReference type="GO" id="GO:0005634">
    <property type="term" value="C:nucleus"/>
    <property type="evidence" value="ECO:0007669"/>
    <property type="project" value="UniProtKB-SubCell"/>
</dbReference>
<dbReference type="InterPro" id="IPR036236">
    <property type="entry name" value="Znf_C2H2_sf"/>
</dbReference>
<feature type="region of interest" description="Disordered" evidence="14">
    <location>
        <begin position="207"/>
        <end position="247"/>
    </location>
</feature>
<feature type="domain" description="C2H2-type" evidence="17">
    <location>
        <begin position="1160"/>
        <end position="1187"/>
    </location>
</feature>
<feature type="domain" description="C2H2-type" evidence="17">
    <location>
        <begin position="326"/>
        <end position="354"/>
    </location>
</feature>
<dbReference type="SUPFAM" id="SSF57667">
    <property type="entry name" value="beta-beta-alpha zinc fingers"/>
    <property type="match status" value="4"/>
</dbReference>
<evidence type="ECO:0000259" key="17">
    <source>
        <dbReference type="PROSITE" id="PS50157"/>
    </source>
</evidence>
<dbReference type="PANTHER" id="PTHR24391">
    <property type="entry name" value="HISTONE H4 TRANSCRIPTION FACTOR-RELATED"/>
    <property type="match status" value="1"/>
</dbReference>
<evidence type="ECO:0000256" key="7">
    <source>
        <dbReference type="ARBA" id="ARBA00023015"/>
    </source>
</evidence>
<keyword evidence="5 12" id="KW-0863">Zinc-finger</keyword>
<feature type="domain" description="C2H2-type" evidence="17">
    <location>
        <begin position="356"/>
        <end position="378"/>
    </location>
</feature>
<evidence type="ECO:0000256" key="14">
    <source>
        <dbReference type="SAM" id="MobiDB-lite"/>
    </source>
</evidence>
<evidence type="ECO:0008006" key="20">
    <source>
        <dbReference type="Google" id="ProtNLM"/>
    </source>
</evidence>
<dbReference type="FunFam" id="3.30.160.60:FF:000145">
    <property type="entry name" value="Zinc finger protein 574"/>
    <property type="match status" value="1"/>
</dbReference>
<evidence type="ECO:0000256" key="10">
    <source>
        <dbReference type="ARBA" id="ARBA00023163"/>
    </source>
</evidence>
<comment type="caution">
    <text evidence="18">The sequence shown here is derived from an EMBL/GenBank/DDBJ whole genome shotgun (WGS) entry which is preliminary data.</text>
</comment>
<evidence type="ECO:0000256" key="4">
    <source>
        <dbReference type="ARBA" id="ARBA00022737"/>
    </source>
</evidence>
<evidence type="ECO:0000256" key="9">
    <source>
        <dbReference type="ARBA" id="ARBA00023155"/>
    </source>
</evidence>
<keyword evidence="4" id="KW-0677">Repeat</keyword>
<keyword evidence="11 13" id="KW-0539">Nucleus</keyword>
<dbReference type="InterPro" id="IPR008598">
    <property type="entry name" value="Di19_Zn-bd"/>
</dbReference>